<comment type="caution">
    <text evidence="7">The sequence shown here is derived from an EMBL/GenBank/DDBJ whole genome shotgun (WGS) entry which is preliminary data.</text>
</comment>
<feature type="transmembrane region" description="Helical" evidence="6">
    <location>
        <begin position="363"/>
        <end position="381"/>
    </location>
</feature>
<dbReference type="Gene3D" id="1.20.1250.20">
    <property type="entry name" value="MFS general substrate transporter like domains"/>
    <property type="match status" value="2"/>
</dbReference>
<organism evidence="7 8">
    <name type="scientific">Atlantibacter hermannii NBRC 105704</name>
    <dbReference type="NCBI Taxonomy" id="1115512"/>
    <lineage>
        <taxon>Bacteria</taxon>
        <taxon>Pseudomonadati</taxon>
        <taxon>Pseudomonadota</taxon>
        <taxon>Gammaproteobacteria</taxon>
        <taxon>Enterobacterales</taxon>
        <taxon>Enterobacteriaceae</taxon>
        <taxon>Atlantibacter</taxon>
    </lineage>
</organism>
<evidence type="ECO:0000256" key="3">
    <source>
        <dbReference type="ARBA" id="ARBA00022692"/>
    </source>
</evidence>
<dbReference type="EMBL" id="BAFF01000004">
    <property type="protein sequence ID" value="GAB51838.1"/>
    <property type="molecule type" value="Genomic_DNA"/>
</dbReference>
<feature type="transmembrane region" description="Helical" evidence="6">
    <location>
        <begin position="100"/>
        <end position="120"/>
    </location>
</feature>
<feature type="transmembrane region" description="Helical" evidence="6">
    <location>
        <begin position="302"/>
        <end position="319"/>
    </location>
</feature>
<name>H5V1I0_ATLHE</name>
<dbReference type="PANTHER" id="PTHR43702:SF3">
    <property type="entry name" value="PROTEIN TSGA"/>
    <property type="match status" value="1"/>
</dbReference>
<dbReference type="AlphaFoldDB" id="H5V1I0"/>
<evidence type="ECO:0000313" key="7">
    <source>
        <dbReference type="EMBL" id="GAB51838.1"/>
    </source>
</evidence>
<dbReference type="InterPro" id="IPR036259">
    <property type="entry name" value="MFS_trans_sf"/>
</dbReference>
<dbReference type="PANTHER" id="PTHR43702">
    <property type="entry name" value="L-FUCOSE-PROTON SYMPORTER"/>
    <property type="match status" value="1"/>
</dbReference>
<accession>H5V1I0</accession>
<feature type="transmembrane region" description="Helical" evidence="6">
    <location>
        <begin position="7"/>
        <end position="29"/>
    </location>
</feature>
<keyword evidence="8" id="KW-1185">Reference proteome</keyword>
<feature type="transmembrane region" description="Helical" evidence="6">
    <location>
        <begin position="132"/>
        <end position="158"/>
    </location>
</feature>
<dbReference type="SUPFAM" id="SSF103473">
    <property type="entry name" value="MFS general substrate transporter"/>
    <property type="match status" value="1"/>
</dbReference>
<dbReference type="Proteomes" id="UP000010297">
    <property type="component" value="Unassembled WGS sequence"/>
</dbReference>
<evidence type="ECO:0000256" key="5">
    <source>
        <dbReference type="ARBA" id="ARBA00023136"/>
    </source>
</evidence>
<evidence type="ECO:0000256" key="2">
    <source>
        <dbReference type="ARBA" id="ARBA00022475"/>
    </source>
</evidence>
<comment type="subcellular location">
    <subcellularLocation>
        <location evidence="1">Cell inner membrane</location>
        <topology evidence="1">Multi-pass membrane protein</topology>
    </subcellularLocation>
</comment>
<keyword evidence="2" id="KW-1003">Cell membrane</keyword>
<keyword evidence="4 6" id="KW-1133">Transmembrane helix</keyword>
<feature type="transmembrane region" description="Helical" evidence="6">
    <location>
        <begin position="74"/>
        <end position="94"/>
    </location>
</feature>
<dbReference type="InterPro" id="IPR011701">
    <property type="entry name" value="MFS"/>
</dbReference>
<protein>
    <submittedName>
        <fullName evidence="7">L-fucose/proton symporter</fullName>
    </submittedName>
</protein>
<reference evidence="7 8" key="1">
    <citation type="submission" date="2012-02" db="EMBL/GenBank/DDBJ databases">
        <title>Whole genome shotgun sequence of Escherichia hermannii NBRC 105704.</title>
        <authorList>
            <person name="Yoshida I."/>
            <person name="Hosoyama A."/>
            <person name="Tsuchikane K."/>
            <person name="Katsumata H."/>
            <person name="Yamazaki S."/>
            <person name="Fujita N."/>
        </authorList>
    </citation>
    <scope>NUCLEOTIDE SEQUENCE [LARGE SCALE GENOMIC DNA]</scope>
    <source>
        <strain evidence="7 8">NBRC 105704</strain>
    </source>
</reference>
<keyword evidence="5 6" id="KW-0472">Membrane</keyword>
<evidence type="ECO:0000313" key="8">
    <source>
        <dbReference type="Proteomes" id="UP000010297"/>
    </source>
</evidence>
<dbReference type="GO" id="GO:0005886">
    <property type="term" value="C:plasma membrane"/>
    <property type="evidence" value="ECO:0007669"/>
    <property type="project" value="UniProtKB-SubCell"/>
</dbReference>
<feature type="transmembrane region" description="Helical" evidence="6">
    <location>
        <begin position="249"/>
        <end position="270"/>
    </location>
</feature>
<dbReference type="GO" id="GO:0022857">
    <property type="term" value="F:transmembrane transporter activity"/>
    <property type="evidence" value="ECO:0007669"/>
    <property type="project" value="InterPro"/>
</dbReference>
<dbReference type="GeneID" id="92830552"/>
<proteinExistence type="predicted"/>
<evidence type="ECO:0000256" key="6">
    <source>
        <dbReference type="SAM" id="Phobius"/>
    </source>
</evidence>
<dbReference type="RefSeq" id="WP_002435324.1">
    <property type="nucleotide sequence ID" value="NZ_BAFF01000004.1"/>
</dbReference>
<sequence>MAKTTGVLISVFFLWGTLTAINSTLPLYFLDYFQLTWQQAISMNTLFYLAPFLTCLPCGWLLSRWGYRRMLYGALLLTAAGAALLALGLVMYQFRLSQGAVFVMASGVAALQVVTNPYLAALSGPERQVSQLSLASALNSLGTTLAPLAVAVLLANFPANSALHQEPLRWLWTGLALFAVLIILLGKASRLPDAAVRLARPSFRALFQRKRMILHILALFIYVGVEVSLATSTANWWVQVGGKRIDQAMSLMAVYWGGALVGRFVFSALAHRISVRMTTLCMTWSAMLLVLAGVMLNNAHGGYLLLITGLANAILYPVIFSQLLRDAQDQAGLASALAIMAGVGGAVLPWLQSVLIEEITLRYSFLLPVALYGLLTLWAGFMCQTPRNAPLSTEVESGLNHD</sequence>
<dbReference type="eggNOG" id="COG0738">
    <property type="taxonomic scope" value="Bacteria"/>
</dbReference>
<feature type="transmembrane region" description="Helical" evidence="6">
    <location>
        <begin position="170"/>
        <end position="191"/>
    </location>
</feature>
<evidence type="ECO:0000256" key="4">
    <source>
        <dbReference type="ARBA" id="ARBA00022989"/>
    </source>
</evidence>
<gene>
    <name evidence="7" type="primary">fucP</name>
    <name evidence="7" type="ORF">EH105704_04_00790</name>
</gene>
<dbReference type="Pfam" id="PF07690">
    <property type="entry name" value="MFS_1"/>
    <property type="match status" value="1"/>
</dbReference>
<evidence type="ECO:0000256" key="1">
    <source>
        <dbReference type="ARBA" id="ARBA00004429"/>
    </source>
</evidence>
<dbReference type="InterPro" id="IPR050375">
    <property type="entry name" value="MFS_TsgA-like"/>
</dbReference>
<feature type="transmembrane region" description="Helical" evidence="6">
    <location>
        <begin position="277"/>
        <end position="296"/>
    </location>
</feature>
<feature type="transmembrane region" description="Helical" evidence="6">
    <location>
        <begin position="41"/>
        <end position="62"/>
    </location>
</feature>
<keyword evidence="3 6" id="KW-0812">Transmembrane</keyword>
<feature type="transmembrane region" description="Helical" evidence="6">
    <location>
        <begin position="331"/>
        <end position="351"/>
    </location>
</feature>
<feature type="transmembrane region" description="Helical" evidence="6">
    <location>
        <begin position="212"/>
        <end position="237"/>
    </location>
</feature>